<dbReference type="Proteomes" id="UP001571476">
    <property type="component" value="Unassembled WGS sequence"/>
</dbReference>
<gene>
    <name evidence="1" type="ORF">ACEG43_08950</name>
</gene>
<reference evidence="1 2" key="1">
    <citation type="submission" date="2024-08" db="EMBL/GenBank/DDBJ databases">
        <title>Genome sequence of Streptomyces aureus CACIA-1.46HGO.</title>
        <authorList>
            <person name="Evangelista-Martinez Z."/>
        </authorList>
    </citation>
    <scope>NUCLEOTIDE SEQUENCE [LARGE SCALE GENOMIC DNA]</scope>
    <source>
        <strain evidence="1 2">CACIA-1.46HGO</strain>
    </source>
</reference>
<keyword evidence="2" id="KW-1185">Reference proteome</keyword>
<organism evidence="1 2">
    <name type="scientific">Streptomyces aureus</name>
    <dbReference type="NCBI Taxonomy" id="193461"/>
    <lineage>
        <taxon>Bacteria</taxon>
        <taxon>Bacillati</taxon>
        <taxon>Actinomycetota</taxon>
        <taxon>Actinomycetes</taxon>
        <taxon>Kitasatosporales</taxon>
        <taxon>Streptomycetaceae</taxon>
        <taxon>Streptomyces</taxon>
    </lineage>
</organism>
<accession>A0ABV4SCZ1</accession>
<dbReference type="EMBL" id="JBGOSP010000004">
    <property type="protein sequence ID" value="MFA3836302.1"/>
    <property type="molecule type" value="Genomic_DNA"/>
</dbReference>
<evidence type="ECO:0000313" key="2">
    <source>
        <dbReference type="Proteomes" id="UP001571476"/>
    </source>
</evidence>
<name>A0ABV4SCZ1_9ACTN</name>
<protein>
    <submittedName>
        <fullName evidence="1">Uncharacterized protein</fullName>
    </submittedName>
</protein>
<proteinExistence type="predicted"/>
<comment type="caution">
    <text evidence="1">The sequence shown here is derived from an EMBL/GenBank/DDBJ whole genome shotgun (WGS) entry which is preliminary data.</text>
</comment>
<evidence type="ECO:0000313" key="1">
    <source>
        <dbReference type="EMBL" id="MFA3836302.1"/>
    </source>
</evidence>
<sequence length="45" mass="4892">MVFKPVESAQARRRAITGAHLVPLVRSGAQFENGVLVERSEVDVA</sequence>